<dbReference type="PROSITE" id="PS00676">
    <property type="entry name" value="SIGMA54_INTERACT_2"/>
    <property type="match status" value="1"/>
</dbReference>
<dbReference type="PANTHER" id="PTHR32071:SF57">
    <property type="entry name" value="C4-DICARBOXYLATE TRANSPORT TRANSCRIPTIONAL REGULATORY PROTEIN DCTD"/>
    <property type="match status" value="1"/>
</dbReference>
<evidence type="ECO:0000256" key="2">
    <source>
        <dbReference type="ARBA" id="ARBA00022840"/>
    </source>
</evidence>
<evidence type="ECO:0000256" key="6">
    <source>
        <dbReference type="SAM" id="Coils"/>
    </source>
</evidence>
<dbReference type="AlphaFoldDB" id="A0AA86T3I5"/>
<dbReference type="InterPro" id="IPR025943">
    <property type="entry name" value="Sigma_54_int_dom_ATP-bd_2"/>
</dbReference>
<dbReference type="PROSITE" id="PS00688">
    <property type="entry name" value="SIGMA54_INTERACT_3"/>
    <property type="match status" value="1"/>
</dbReference>
<dbReference type="PROSITE" id="PS00675">
    <property type="entry name" value="SIGMA54_INTERACT_1"/>
    <property type="match status" value="1"/>
</dbReference>
<dbReference type="SUPFAM" id="SSF46689">
    <property type="entry name" value="Homeodomain-like"/>
    <property type="match status" value="1"/>
</dbReference>
<dbReference type="Gene3D" id="3.30.450.20">
    <property type="entry name" value="PAS domain"/>
    <property type="match status" value="1"/>
</dbReference>
<dbReference type="InterPro" id="IPR035965">
    <property type="entry name" value="PAS-like_dom_sf"/>
</dbReference>
<dbReference type="InterPro" id="IPR009057">
    <property type="entry name" value="Homeodomain-like_sf"/>
</dbReference>
<dbReference type="Gene3D" id="3.30.450.40">
    <property type="match status" value="3"/>
</dbReference>
<dbReference type="GO" id="GO:0006355">
    <property type="term" value="P:regulation of DNA-templated transcription"/>
    <property type="evidence" value="ECO:0007669"/>
    <property type="project" value="InterPro"/>
</dbReference>
<dbReference type="EMBL" id="OX365700">
    <property type="protein sequence ID" value="CAI4031026.1"/>
    <property type="molecule type" value="Genomic_DNA"/>
</dbReference>
<dbReference type="CDD" id="cd00009">
    <property type="entry name" value="AAA"/>
    <property type="match status" value="1"/>
</dbReference>
<keyword evidence="4" id="KW-0238">DNA-binding</keyword>
<dbReference type="GO" id="GO:0005524">
    <property type="term" value="F:ATP binding"/>
    <property type="evidence" value="ECO:0007669"/>
    <property type="project" value="UniProtKB-KW"/>
</dbReference>
<organism evidence="9 10">
    <name type="scientific">Nitrospira tepida</name>
    <dbReference type="NCBI Taxonomy" id="2973512"/>
    <lineage>
        <taxon>Bacteria</taxon>
        <taxon>Pseudomonadati</taxon>
        <taxon>Nitrospirota</taxon>
        <taxon>Nitrospiria</taxon>
        <taxon>Nitrospirales</taxon>
        <taxon>Nitrospiraceae</taxon>
        <taxon>Nitrospira</taxon>
    </lineage>
</organism>
<feature type="domain" description="Sigma-54 factor interaction" evidence="8">
    <location>
        <begin position="680"/>
        <end position="909"/>
    </location>
</feature>
<dbReference type="NCBIfam" id="TIGR00229">
    <property type="entry name" value="sensory_box"/>
    <property type="match status" value="1"/>
</dbReference>
<evidence type="ECO:0000256" key="7">
    <source>
        <dbReference type="SAM" id="MobiDB-lite"/>
    </source>
</evidence>
<keyword evidence="3" id="KW-0805">Transcription regulation</keyword>
<dbReference type="PROSITE" id="PS50045">
    <property type="entry name" value="SIGMA54_INTERACT_4"/>
    <property type="match status" value="1"/>
</dbReference>
<evidence type="ECO:0000256" key="3">
    <source>
        <dbReference type="ARBA" id="ARBA00023015"/>
    </source>
</evidence>
<keyword evidence="10" id="KW-1185">Reference proteome</keyword>
<dbReference type="InterPro" id="IPR027417">
    <property type="entry name" value="P-loop_NTPase"/>
</dbReference>
<dbReference type="Pfam" id="PF01590">
    <property type="entry name" value="GAF"/>
    <property type="match status" value="3"/>
</dbReference>
<protein>
    <submittedName>
        <fullName evidence="9">PAS domain S-box protein</fullName>
    </submittedName>
</protein>
<dbReference type="InterPro" id="IPR003593">
    <property type="entry name" value="AAA+_ATPase"/>
</dbReference>
<evidence type="ECO:0000256" key="5">
    <source>
        <dbReference type="ARBA" id="ARBA00023163"/>
    </source>
</evidence>
<dbReference type="InterPro" id="IPR002078">
    <property type="entry name" value="Sigma_54_int"/>
</dbReference>
<dbReference type="Pfam" id="PF02954">
    <property type="entry name" value="HTH_8"/>
    <property type="match status" value="1"/>
</dbReference>
<dbReference type="SUPFAM" id="SSF55785">
    <property type="entry name" value="PYP-like sensor domain (PAS domain)"/>
    <property type="match status" value="1"/>
</dbReference>
<sequence length="986" mass="110278">MPSVPSPEAQDQEGHSSPAPKQAEPILIRSHEQLEQELLKRNEELMKTSAVLREIVEGVESEVGEPFFSSLVQRLATALEVDYAYLSHISDDGRTFRSRAGWGKGRPLPPFEVPARGPCETVLTRKVVHHPEGLRALYPQVQLIQDIGVESYCGLPIVDTSDRVVGHLAIMDSRPMPDPVRATSILGIFATRAAAEFERLAIEARARKGDLLLRRIDEGTAAVVGEQFFQSLTQNLAAALGVRYAFVSEMTEPARRVRTLAFWTGEGFADNFEYELDGTPCQGVFRGEICHFEKDVQSLFPRDQDLVKLGAQSYLAVPLMSPNGKVLGHLAALDVKPMPLTAEDLSIFKIFGSRAGAELERKQLEAAMRRSDLMLRKIDEGTAATTGSDFFRSLVKSLAEALQTKYAFVSKFVPGTSLRVVTLAFWKGDGFLDNFEYDVPHTPCEEVLSGRICLFANRVQDLFPHHRQELAKLGVESYLAIPVTDRAGTVMGHLAVMDTKPMQDDPRVFSLFKVFGVRAGAELERARLEAQIMESEERLRDLFDEAPIAYVNEGLDTKFIRANRTALKTLGITADQVEGTYGRTFIPGTPEAQRRLKEALESIGRGTDTSGVVLELRRKDNGKPLWIQWWSRPDPSGTYTRTMFLDITERVLMEQEKARLEAQNTYLQEEIKGSHNFEELIGSSPALTKVLKNVERVAPTDSTVLITGETGTGKELIARAIHNVSPRRTKPLVKVNCAAIPSGLIESELFGHEKGAFTGALSRKIGRFELADKGTIFLDEIGELPLDLQSKLLRVLQEGEFERVGGSQTFKVNVRVIAATNRDLEQQVRAGHFRSDLYYRLNVFPIHLPPLREREGDIPLLVQFFTRRFAVQQGKRIERIPERMMAALQRYHWPGNIRELEHVVERAVILSEGPELEPIEWLTAGVSQSRIDKVLTLEELEREHIRTVLEQTNWRVSGEKGAASLLGLKPTTLEARMKKLGIARPA</sequence>
<dbReference type="InterPro" id="IPR003018">
    <property type="entry name" value="GAF"/>
</dbReference>
<dbReference type="Pfam" id="PF25601">
    <property type="entry name" value="AAA_lid_14"/>
    <property type="match status" value="1"/>
</dbReference>
<dbReference type="Pfam" id="PF00158">
    <property type="entry name" value="Sigma54_activat"/>
    <property type="match status" value="1"/>
</dbReference>
<name>A0AA86T3I5_9BACT</name>
<reference evidence="9" key="1">
    <citation type="submission" date="2022-10" db="EMBL/GenBank/DDBJ databases">
        <authorList>
            <person name="Koch H."/>
        </authorList>
    </citation>
    <scope>NUCLEOTIDE SEQUENCE</scope>
    <source>
        <strain evidence="9">DNF</strain>
    </source>
</reference>
<feature type="coiled-coil region" evidence="6">
    <location>
        <begin position="518"/>
        <end position="545"/>
    </location>
</feature>
<dbReference type="PANTHER" id="PTHR32071">
    <property type="entry name" value="TRANSCRIPTIONAL REGULATORY PROTEIN"/>
    <property type="match status" value="1"/>
</dbReference>
<dbReference type="KEGG" id="nti:DNFV4_01458"/>
<dbReference type="InterPro" id="IPR029016">
    <property type="entry name" value="GAF-like_dom_sf"/>
</dbReference>
<dbReference type="SMART" id="SM00382">
    <property type="entry name" value="AAA"/>
    <property type="match status" value="1"/>
</dbReference>
<evidence type="ECO:0000256" key="4">
    <source>
        <dbReference type="ARBA" id="ARBA00023125"/>
    </source>
</evidence>
<dbReference type="InterPro" id="IPR000014">
    <property type="entry name" value="PAS"/>
</dbReference>
<keyword evidence="5" id="KW-0804">Transcription</keyword>
<keyword evidence="1" id="KW-0547">Nucleotide-binding</keyword>
<gene>
    <name evidence="9" type="ORF">DNFV4_01458</name>
</gene>
<keyword evidence="2" id="KW-0067">ATP-binding</keyword>
<dbReference type="Proteomes" id="UP001179121">
    <property type="component" value="Chromosome"/>
</dbReference>
<dbReference type="InterPro" id="IPR025944">
    <property type="entry name" value="Sigma_54_int_dom_CS"/>
</dbReference>
<evidence type="ECO:0000256" key="1">
    <source>
        <dbReference type="ARBA" id="ARBA00022741"/>
    </source>
</evidence>
<evidence type="ECO:0000313" key="10">
    <source>
        <dbReference type="Proteomes" id="UP001179121"/>
    </source>
</evidence>
<dbReference type="CDD" id="cd00130">
    <property type="entry name" value="PAS"/>
    <property type="match status" value="1"/>
</dbReference>
<evidence type="ECO:0000313" key="9">
    <source>
        <dbReference type="EMBL" id="CAI4031026.1"/>
    </source>
</evidence>
<dbReference type="GO" id="GO:0043565">
    <property type="term" value="F:sequence-specific DNA binding"/>
    <property type="evidence" value="ECO:0007669"/>
    <property type="project" value="InterPro"/>
</dbReference>
<dbReference type="SUPFAM" id="SSF52540">
    <property type="entry name" value="P-loop containing nucleoside triphosphate hydrolases"/>
    <property type="match status" value="1"/>
</dbReference>
<dbReference type="InterPro" id="IPR058031">
    <property type="entry name" value="AAA_lid_NorR"/>
</dbReference>
<feature type="region of interest" description="Disordered" evidence="7">
    <location>
        <begin position="1"/>
        <end position="23"/>
    </location>
</feature>
<evidence type="ECO:0000259" key="8">
    <source>
        <dbReference type="PROSITE" id="PS50045"/>
    </source>
</evidence>
<dbReference type="InterPro" id="IPR002197">
    <property type="entry name" value="HTH_Fis"/>
</dbReference>
<dbReference type="RefSeq" id="WP_289267990.1">
    <property type="nucleotide sequence ID" value="NZ_OX365700.1"/>
</dbReference>
<dbReference type="SMART" id="SM00065">
    <property type="entry name" value="GAF"/>
    <property type="match status" value="3"/>
</dbReference>
<dbReference type="FunFam" id="3.40.50.300:FF:000006">
    <property type="entry name" value="DNA-binding transcriptional regulator NtrC"/>
    <property type="match status" value="1"/>
</dbReference>
<dbReference type="Gene3D" id="1.10.10.60">
    <property type="entry name" value="Homeodomain-like"/>
    <property type="match status" value="1"/>
</dbReference>
<dbReference type="Gene3D" id="3.40.50.300">
    <property type="entry name" value="P-loop containing nucleotide triphosphate hydrolases"/>
    <property type="match status" value="1"/>
</dbReference>
<proteinExistence type="predicted"/>
<dbReference type="InterPro" id="IPR025662">
    <property type="entry name" value="Sigma_54_int_dom_ATP-bd_1"/>
</dbReference>
<dbReference type="SUPFAM" id="SSF55781">
    <property type="entry name" value="GAF domain-like"/>
    <property type="match status" value="3"/>
</dbReference>
<dbReference type="Gene3D" id="1.10.8.60">
    <property type="match status" value="1"/>
</dbReference>
<accession>A0AA86T3I5</accession>
<keyword evidence="6" id="KW-0175">Coiled coil</keyword>